<comment type="caution">
    <text evidence="2">The sequence shown here is derived from an EMBL/GenBank/DDBJ whole genome shotgun (WGS) entry which is preliminary data.</text>
</comment>
<feature type="compositionally biased region" description="Polar residues" evidence="1">
    <location>
        <begin position="73"/>
        <end position="86"/>
    </location>
</feature>
<sequence>MPLIPEPSDKVFFEKAHIRRPHRYHELFLRSRPYRGEPPTMAGLLLYPDTPSRMETTSREAFCVKGDHIQSKHPPSSRETPKGNSSRGRRSDKEEYEGNCGHPVLPGLNNEQKTAEMKSQYQRDFTRLSSHWTRQTPAWPQPDNLGINPAFRIEFSTVQKEAYRSWLIMKPREPDKQKPASSRQQDL</sequence>
<name>A0ABV0YLP1_9TELE</name>
<accession>A0ABV0YLP1</accession>
<reference evidence="2 3" key="1">
    <citation type="submission" date="2021-06" db="EMBL/GenBank/DDBJ databases">
        <authorList>
            <person name="Palmer J.M."/>
        </authorList>
    </citation>
    <scope>NUCLEOTIDE SEQUENCE [LARGE SCALE GENOMIC DNA]</scope>
    <source>
        <strain evidence="2 3">AS_MEX2019</strain>
        <tissue evidence="2">Muscle</tissue>
    </source>
</reference>
<evidence type="ECO:0000256" key="1">
    <source>
        <dbReference type="SAM" id="MobiDB-lite"/>
    </source>
</evidence>
<keyword evidence="3" id="KW-1185">Reference proteome</keyword>
<feature type="region of interest" description="Disordered" evidence="1">
    <location>
        <begin position="66"/>
        <end position="109"/>
    </location>
</feature>
<evidence type="ECO:0000313" key="2">
    <source>
        <dbReference type="EMBL" id="MEQ2294764.1"/>
    </source>
</evidence>
<organism evidence="2 3">
    <name type="scientific">Ameca splendens</name>
    <dbReference type="NCBI Taxonomy" id="208324"/>
    <lineage>
        <taxon>Eukaryota</taxon>
        <taxon>Metazoa</taxon>
        <taxon>Chordata</taxon>
        <taxon>Craniata</taxon>
        <taxon>Vertebrata</taxon>
        <taxon>Euteleostomi</taxon>
        <taxon>Actinopterygii</taxon>
        <taxon>Neopterygii</taxon>
        <taxon>Teleostei</taxon>
        <taxon>Neoteleostei</taxon>
        <taxon>Acanthomorphata</taxon>
        <taxon>Ovalentaria</taxon>
        <taxon>Atherinomorphae</taxon>
        <taxon>Cyprinodontiformes</taxon>
        <taxon>Goodeidae</taxon>
        <taxon>Ameca</taxon>
    </lineage>
</organism>
<proteinExistence type="predicted"/>
<dbReference type="EMBL" id="JAHRIP010037981">
    <property type="protein sequence ID" value="MEQ2294764.1"/>
    <property type="molecule type" value="Genomic_DNA"/>
</dbReference>
<gene>
    <name evidence="2" type="ORF">AMECASPLE_007195</name>
</gene>
<dbReference type="Proteomes" id="UP001469553">
    <property type="component" value="Unassembled WGS sequence"/>
</dbReference>
<protein>
    <submittedName>
        <fullName evidence="2">Uncharacterized protein</fullName>
    </submittedName>
</protein>
<evidence type="ECO:0000313" key="3">
    <source>
        <dbReference type="Proteomes" id="UP001469553"/>
    </source>
</evidence>